<accession>A0A6J4SRX3</accession>
<keyword evidence="1" id="KW-0472">Membrane</keyword>
<evidence type="ECO:0000313" key="3">
    <source>
        <dbReference type="EMBL" id="CAA9503642.1"/>
    </source>
</evidence>
<organism evidence="3">
    <name type="scientific">uncultured Solirubrobacteraceae bacterium</name>
    <dbReference type="NCBI Taxonomy" id="1162706"/>
    <lineage>
        <taxon>Bacteria</taxon>
        <taxon>Bacillati</taxon>
        <taxon>Actinomycetota</taxon>
        <taxon>Thermoleophilia</taxon>
        <taxon>Solirubrobacterales</taxon>
        <taxon>Solirubrobacteraceae</taxon>
        <taxon>environmental samples</taxon>
    </lineage>
</organism>
<dbReference type="InterPro" id="IPR052336">
    <property type="entry name" value="MlaD_Phospholipid_Transporter"/>
</dbReference>
<evidence type="ECO:0000256" key="1">
    <source>
        <dbReference type="SAM" id="Phobius"/>
    </source>
</evidence>
<evidence type="ECO:0000259" key="2">
    <source>
        <dbReference type="Pfam" id="PF02470"/>
    </source>
</evidence>
<protein>
    <recommendedName>
        <fullName evidence="2">Mce/MlaD domain-containing protein</fullName>
    </recommendedName>
</protein>
<dbReference type="EMBL" id="CADCVQ010000087">
    <property type="protein sequence ID" value="CAA9503642.1"/>
    <property type="molecule type" value="Genomic_DNA"/>
</dbReference>
<feature type="transmembrane region" description="Helical" evidence="1">
    <location>
        <begin position="12"/>
        <end position="30"/>
    </location>
</feature>
<dbReference type="AlphaFoldDB" id="A0A6J4SRX3"/>
<gene>
    <name evidence="3" type="ORF">AVDCRST_MAG67-2330</name>
</gene>
<dbReference type="Pfam" id="PF02470">
    <property type="entry name" value="MlaD"/>
    <property type="match status" value="1"/>
</dbReference>
<dbReference type="PANTHER" id="PTHR33371">
    <property type="entry name" value="INTERMEMBRANE PHOSPHOLIPID TRANSPORT SYSTEM BINDING PROTEIN MLAD-RELATED"/>
    <property type="match status" value="1"/>
</dbReference>
<feature type="domain" description="Mce/MlaD" evidence="2">
    <location>
        <begin position="46"/>
        <end position="123"/>
    </location>
</feature>
<dbReference type="PANTHER" id="PTHR33371:SF4">
    <property type="entry name" value="INTERMEMBRANE PHOSPHOLIPID TRANSPORT SYSTEM BINDING PROTEIN MLAD"/>
    <property type="match status" value="1"/>
</dbReference>
<reference evidence="3" key="1">
    <citation type="submission" date="2020-02" db="EMBL/GenBank/DDBJ databases">
        <authorList>
            <person name="Meier V. D."/>
        </authorList>
    </citation>
    <scope>NUCLEOTIDE SEQUENCE</scope>
    <source>
        <strain evidence="3">AVDCRST_MAG67</strain>
    </source>
</reference>
<dbReference type="InterPro" id="IPR003399">
    <property type="entry name" value="Mce/MlaD"/>
</dbReference>
<keyword evidence="1" id="KW-1133">Transmembrane helix</keyword>
<proteinExistence type="predicted"/>
<keyword evidence="1" id="KW-0812">Transmembrane</keyword>
<name>A0A6J4SRX3_9ACTN</name>
<sequence>MTRVIRKNVGPFAAVVVLIAIAALVGGYILDNQRFRFPLAEDTPMRINVELDNAQAVTPGQGQTVQVAGVQIGDIGEVSLKNGRAIVGLDIKQEYEDLIHPDAKALLRPRTGLKDMYVQVFPGKRGEPVKEGFTIPISSALTDVDLDEILSELDARTRDYITLLANGAGEGLRGKGDNLAEVLERYGPTVRDLGRVNREVAKERVALRRLVTSLSRVNAELAKRPEDLTRLVSGASGTLRAFAREDDDLRDAVGELAPTLQTATSTLNAVAPFADELGPATRALLPAVRELENVNAAVSPFAREATPTVRRRIRPFVRTAVPLVKDLAPAARGLARTFPELDRNAKVLNDFVNMLGHNPGGREAPEKAGRDEGYLFHLGWLTHQTANLQSIDDAHGPMRPIFLTGTCSTLTSLVNDLPQAEFALGLSPLLATVCKNPDTRSLSIKRSLRANGGGG</sequence>